<evidence type="ECO:0000313" key="2">
    <source>
        <dbReference type="Proteomes" id="UP000605805"/>
    </source>
</evidence>
<name>A0A833DU25_9CREN</name>
<dbReference type="Proteomes" id="UP000605805">
    <property type="component" value="Unassembled WGS sequence"/>
</dbReference>
<dbReference type="EMBL" id="DQTV01000114">
    <property type="protein sequence ID" value="HIP57545.1"/>
    <property type="molecule type" value="Genomic_DNA"/>
</dbReference>
<accession>A0A833DU25</accession>
<reference evidence="1" key="1">
    <citation type="journal article" date="2020" name="ISME J.">
        <title>Gammaproteobacteria mediating utilization of methyl-, sulfur- and petroleum organic compounds in deep ocean hydrothermal plumes.</title>
        <authorList>
            <person name="Zhou Z."/>
            <person name="Liu Y."/>
            <person name="Pan J."/>
            <person name="Cron B.R."/>
            <person name="Toner B.M."/>
            <person name="Anantharaman K."/>
            <person name="Breier J.A."/>
            <person name="Dick G.J."/>
            <person name="Li M."/>
        </authorList>
    </citation>
    <scope>NUCLEOTIDE SEQUENCE</scope>
    <source>
        <strain evidence="1">SZUA-1435</strain>
    </source>
</reference>
<organism evidence="1 2">
    <name type="scientific">Ignisphaera aggregans</name>
    <dbReference type="NCBI Taxonomy" id="334771"/>
    <lineage>
        <taxon>Archaea</taxon>
        <taxon>Thermoproteota</taxon>
        <taxon>Thermoprotei</taxon>
        <taxon>Desulfurococcales</taxon>
        <taxon>Desulfurococcaceae</taxon>
        <taxon>Ignisphaera</taxon>
    </lineage>
</organism>
<evidence type="ECO:0000313" key="1">
    <source>
        <dbReference type="EMBL" id="HIP57545.1"/>
    </source>
</evidence>
<comment type="caution">
    <text evidence="1">The sequence shown here is derived from an EMBL/GenBank/DDBJ whole genome shotgun (WGS) entry which is preliminary data.</text>
</comment>
<gene>
    <name evidence="1" type="ORF">EYH02_05745</name>
</gene>
<proteinExistence type="predicted"/>
<dbReference type="AlphaFoldDB" id="A0A833DU25"/>
<protein>
    <submittedName>
        <fullName evidence="1">Uncharacterized protein</fullName>
    </submittedName>
</protein>
<sequence length="119" mass="13934">MIIHSLSIARLRNLLRLACRYYGVACLDSLNLDRNPNIINFTASWFETWAFICDDMDFRDVAADPNTALKIVAMHSEVFKLARNGMYIYTALDREKVLKVAKKLKLLNGYRNRFIFNRR</sequence>